<protein>
    <recommendedName>
        <fullName evidence="2">Metalloprotease</fullName>
    </recommendedName>
</protein>
<gene>
    <name evidence="1" type="ORF">I3679_014435</name>
</gene>
<proteinExistence type="predicted"/>
<reference evidence="1" key="1">
    <citation type="submission" date="2021-05" db="EMBL/GenBank/DDBJ databases">
        <title>First report of NDM-5 and VEB-6 producing Proteus mirabilis isolated from blood of a sepsis patient in Kolkata, India.</title>
        <authorList>
            <person name="Halder G."/>
            <person name="Chaudhuri B."/>
            <person name="Dutta S."/>
        </authorList>
    </citation>
    <scope>NUCLEOTIDE SEQUENCE [LARGE SCALE GENOMIC DNA]</scope>
    <source>
        <strain evidence="1">7049</strain>
    </source>
</reference>
<sequence>MNSFNSIKKPTYFYLPDGKIVINYMYGWPKQPHSNITKITYIFPDYDKKRNYSNKKYSVTEKDRIESIKHTAKVYELTYLKEKKKRNRFIKIL</sequence>
<accession>A0ABD5LW16</accession>
<organism evidence="1">
    <name type="scientific">Proteus mirabilis</name>
    <dbReference type="NCBI Taxonomy" id="584"/>
    <lineage>
        <taxon>Bacteria</taxon>
        <taxon>Pseudomonadati</taxon>
        <taxon>Pseudomonadota</taxon>
        <taxon>Gammaproteobacteria</taxon>
        <taxon>Enterobacterales</taxon>
        <taxon>Morganellaceae</taxon>
        <taxon>Proteus</taxon>
    </lineage>
</organism>
<name>A0ABD5LW16_PROMI</name>
<evidence type="ECO:0000313" key="1">
    <source>
        <dbReference type="EMBL" id="MEY2344746.1"/>
    </source>
</evidence>
<evidence type="ECO:0008006" key="2">
    <source>
        <dbReference type="Google" id="ProtNLM"/>
    </source>
</evidence>
<comment type="caution">
    <text evidence="1">The sequence shown here is derived from an EMBL/GenBank/DDBJ whole genome shotgun (WGS) entry which is preliminary data.</text>
</comment>
<dbReference type="EMBL" id="JADQCH020000002">
    <property type="protein sequence ID" value="MEY2344746.1"/>
    <property type="molecule type" value="Genomic_DNA"/>
</dbReference>
<dbReference type="AlphaFoldDB" id="A0ABD5LW16"/>